<dbReference type="PANTHER" id="PTHR12128">
    <property type="entry name" value="DIHYDRODIPICOLINATE SYNTHASE"/>
    <property type="match status" value="1"/>
</dbReference>
<dbReference type="Proteomes" id="UP000188174">
    <property type="component" value="Chromosome"/>
</dbReference>
<dbReference type="PRINTS" id="PR00146">
    <property type="entry name" value="DHPICSNTHASE"/>
</dbReference>
<accession>A0ABM6I4K7</accession>
<protein>
    <recommendedName>
        <fullName evidence="5">4-hydroxy-tetrahydrodipicolinate synthase</fullName>
    </recommendedName>
</protein>
<dbReference type="RefSeq" id="WP_077292024.1">
    <property type="nucleotide sequence ID" value="NZ_CP019630.1"/>
</dbReference>
<gene>
    <name evidence="3" type="ORF">B0E33_18670</name>
</gene>
<dbReference type="SUPFAM" id="SSF51569">
    <property type="entry name" value="Aldolase"/>
    <property type="match status" value="1"/>
</dbReference>
<dbReference type="PIRSF" id="PIRSF001365">
    <property type="entry name" value="DHDPS"/>
    <property type="match status" value="1"/>
</dbReference>
<keyword evidence="4" id="KW-1185">Reference proteome</keyword>
<dbReference type="PANTHER" id="PTHR12128:SF67">
    <property type="entry name" value="BLR3884 PROTEIN"/>
    <property type="match status" value="1"/>
</dbReference>
<evidence type="ECO:0008006" key="5">
    <source>
        <dbReference type="Google" id="ProtNLM"/>
    </source>
</evidence>
<evidence type="ECO:0000313" key="4">
    <source>
        <dbReference type="Proteomes" id="UP000188174"/>
    </source>
</evidence>
<dbReference type="CDD" id="cd00408">
    <property type="entry name" value="DHDPS-like"/>
    <property type="match status" value="1"/>
</dbReference>
<evidence type="ECO:0000313" key="3">
    <source>
        <dbReference type="EMBL" id="AQQ05351.1"/>
    </source>
</evidence>
<keyword evidence="1 2" id="KW-0456">Lyase</keyword>
<dbReference type="InterPro" id="IPR002220">
    <property type="entry name" value="DapA-like"/>
</dbReference>
<organism evidence="3 4">
    <name type="scientific">Roseibium algicola</name>
    <dbReference type="NCBI Taxonomy" id="2857014"/>
    <lineage>
        <taxon>Bacteria</taxon>
        <taxon>Pseudomonadati</taxon>
        <taxon>Pseudomonadota</taxon>
        <taxon>Alphaproteobacteria</taxon>
        <taxon>Hyphomicrobiales</taxon>
        <taxon>Stappiaceae</taxon>
        <taxon>Roseibium</taxon>
    </lineage>
</organism>
<evidence type="ECO:0000256" key="2">
    <source>
        <dbReference type="PIRNR" id="PIRNR001365"/>
    </source>
</evidence>
<comment type="similarity">
    <text evidence="2">Belongs to the DapA family.</text>
</comment>
<evidence type="ECO:0000256" key="1">
    <source>
        <dbReference type="ARBA" id="ARBA00023239"/>
    </source>
</evidence>
<dbReference type="SMART" id="SM01130">
    <property type="entry name" value="DHDPS"/>
    <property type="match status" value="1"/>
</dbReference>
<dbReference type="Pfam" id="PF00701">
    <property type="entry name" value="DHDPS"/>
    <property type="match status" value="1"/>
</dbReference>
<sequence>MVDLSSHPLTGVVAAIPTPVSTDFVPNAGQLIDLAERLLAQGCHGINLLGTTGEAVSFTRRERVRLMEDVSKRGDLVARMMVGTGAAAFDDAVELTRVADRSGYRAALVLPPFYYKNITQKEIADWVSFLIDRAAPRSASIYLYNFPQMTGLTFERQSVALLRERFGEVVAGLKDSSGNRKYAAELASLFPGFAVFPSNEALLAERVQDGFAGCISASVNASAALARAVHDDPVGARISGVVDQMNAIRTALTQLPLVPALKALVGSDLNDGNWARTVPPLEPLDETMTCQLMKAVTEIKSGQKMKVN</sequence>
<name>A0ABM6I4K7_9HYPH</name>
<dbReference type="Gene3D" id="3.20.20.70">
    <property type="entry name" value="Aldolase class I"/>
    <property type="match status" value="1"/>
</dbReference>
<reference evidence="3 4" key="1">
    <citation type="submission" date="2017-02" db="EMBL/GenBank/DDBJ databases">
        <authorList>
            <person name="Jeong S."/>
        </authorList>
    </citation>
    <scope>NUCLEOTIDE SEQUENCE [LARGE SCALE GENOMIC DNA]</scope>
    <source>
        <strain evidence="3 4">RMAR6-6</strain>
    </source>
</reference>
<dbReference type="EMBL" id="CP019630">
    <property type="protein sequence ID" value="AQQ05351.1"/>
    <property type="molecule type" value="Genomic_DNA"/>
</dbReference>
<dbReference type="InterPro" id="IPR013785">
    <property type="entry name" value="Aldolase_TIM"/>
</dbReference>
<proteinExistence type="inferred from homology"/>